<sequence length="132" mass="14714" precursor="true">MRKIIFAVATSLVLAGCATQQPPTQIQVQTADYGTLPADYKKQIHAYCSFALKDPYSARYVFMTPYKGYLEEGSKLSSKYKVTFGWVVPVWINAKNGFGAYMGKNKVLFMFAEGKIYNSSINKSFGNVVPVI</sequence>
<name>C6CJ97_DICC1</name>
<dbReference type="HOGENOM" id="CLU_156457_0_0_6"/>
<dbReference type="OrthoDB" id="9157170at2"/>
<proteinExistence type="predicted"/>
<feature type="signal peptide" evidence="1">
    <location>
        <begin position="1"/>
        <end position="20"/>
    </location>
</feature>
<evidence type="ECO:0000313" key="3">
    <source>
        <dbReference type="Proteomes" id="UP000002735"/>
    </source>
</evidence>
<dbReference type="eggNOG" id="ENOG5032VE3">
    <property type="taxonomic scope" value="Bacteria"/>
</dbReference>
<evidence type="ECO:0000313" key="2">
    <source>
        <dbReference type="EMBL" id="ACT07078.1"/>
    </source>
</evidence>
<gene>
    <name evidence="2" type="ordered locus">Dd1591_2235</name>
</gene>
<dbReference type="AlphaFoldDB" id="C6CJ97"/>
<dbReference type="EMBL" id="CP001655">
    <property type="protein sequence ID" value="ACT07078.1"/>
    <property type="molecule type" value="Genomic_DNA"/>
</dbReference>
<dbReference type="PROSITE" id="PS51257">
    <property type="entry name" value="PROKAR_LIPOPROTEIN"/>
    <property type="match status" value="1"/>
</dbReference>
<feature type="chain" id="PRO_5002960641" description="Lipoprotein" evidence="1">
    <location>
        <begin position="21"/>
        <end position="132"/>
    </location>
</feature>
<accession>C6CJ97</accession>
<dbReference type="RefSeq" id="WP_012769944.1">
    <property type="nucleotide sequence ID" value="NC_012912.1"/>
</dbReference>
<evidence type="ECO:0008006" key="4">
    <source>
        <dbReference type="Google" id="ProtNLM"/>
    </source>
</evidence>
<reference evidence="2 3" key="1">
    <citation type="submission" date="2009-06" db="EMBL/GenBank/DDBJ databases">
        <title>Complete sequence of Dickeya zeae Ech1591.</title>
        <authorList>
            <consortium name="US DOE Joint Genome Institute"/>
            <person name="Lucas S."/>
            <person name="Copeland A."/>
            <person name="Lapidus A."/>
            <person name="Glavina del Rio T."/>
            <person name="Tice H."/>
            <person name="Bruce D."/>
            <person name="Goodwin L."/>
            <person name="Pitluck S."/>
            <person name="Chertkov O."/>
            <person name="Brettin T."/>
            <person name="Detter J.C."/>
            <person name="Han C."/>
            <person name="Larimer F."/>
            <person name="Land M."/>
            <person name="Hauser L."/>
            <person name="Kyrpides N."/>
            <person name="Ovchinnikova G."/>
            <person name="Balakrishnan V."/>
            <person name="Glasner J."/>
            <person name="Perna N.T."/>
        </authorList>
    </citation>
    <scope>NUCLEOTIDE SEQUENCE [LARGE SCALE GENOMIC DNA]</scope>
    <source>
        <strain evidence="2 3">Ech1591</strain>
    </source>
</reference>
<dbReference type="Proteomes" id="UP000002735">
    <property type="component" value="Chromosome"/>
</dbReference>
<evidence type="ECO:0000256" key="1">
    <source>
        <dbReference type="SAM" id="SignalP"/>
    </source>
</evidence>
<keyword evidence="1" id="KW-0732">Signal</keyword>
<dbReference type="KEGG" id="dze:Dd1591_2235"/>
<protein>
    <recommendedName>
        <fullName evidence="4">Lipoprotein</fullName>
    </recommendedName>
</protein>
<dbReference type="GeneID" id="45080312"/>
<organism evidence="2 3">
    <name type="scientific">Dickeya chrysanthemi (strain Ech1591)</name>
    <name type="common">Dickeya zeae (strain Ech1591)</name>
    <dbReference type="NCBI Taxonomy" id="561229"/>
    <lineage>
        <taxon>Bacteria</taxon>
        <taxon>Pseudomonadati</taxon>
        <taxon>Pseudomonadota</taxon>
        <taxon>Gammaproteobacteria</taxon>
        <taxon>Enterobacterales</taxon>
        <taxon>Pectobacteriaceae</taxon>
        <taxon>Dickeya</taxon>
    </lineage>
</organism>